<evidence type="ECO:0000313" key="3">
    <source>
        <dbReference type="Proteomes" id="UP001199106"/>
    </source>
</evidence>
<feature type="compositionally biased region" description="Polar residues" evidence="1">
    <location>
        <begin position="31"/>
        <end position="45"/>
    </location>
</feature>
<dbReference type="Proteomes" id="UP001199106">
    <property type="component" value="Unassembled WGS sequence"/>
</dbReference>
<comment type="caution">
    <text evidence="2">The sequence shown here is derived from an EMBL/GenBank/DDBJ whole genome shotgun (WGS) entry which is preliminary data.</text>
</comment>
<dbReference type="AlphaFoldDB" id="A0AAD4FIH8"/>
<reference evidence="2" key="1">
    <citation type="submission" date="2021-07" db="EMBL/GenBank/DDBJ databases">
        <title>Genome Resource of American Ginseng Black Spot Pathogen Alternaria panax.</title>
        <authorList>
            <person name="Qiu C."/>
            <person name="Wang W."/>
            <person name="Liu Z."/>
        </authorList>
    </citation>
    <scope>NUCLEOTIDE SEQUENCE</scope>
    <source>
        <strain evidence="2">BNCC115425</strain>
    </source>
</reference>
<accession>A0AAD4FIH8</accession>
<feature type="compositionally biased region" description="Polar residues" evidence="1">
    <location>
        <begin position="1"/>
        <end position="21"/>
    </location>
</feature>
<keyword evidence="3" id="KW-1185">Reference proteome</keyword>
<feature type="region of interest" description="Disordered" evidence="1">
    <location>
        <begin position="1"/>
        <end position="45"/>
    </location>
</feature>
<sequence>MAKTTNPQESANDTPVSTATGREQETRGESDTTSGMQTQSQSPLFQSAREIRNQIYYYALDMGMWRTSPTVPPPFGLQHAKLQDQFNKDVLSMNLLLDCKRTYQEAGSLLTETTPVIVPLHTLQRLHTTSKHALNSFLRVAISYPFENERKRRKGINSRRVTNEQYGCALLKALDLSMRALPRLCENREACRTVIVDYGHYWPTRQQFVRSIMKMAKDKFIKWLAGITYTCNETGRVAELEELENIVWAGNECAKGGEHIALVVRIFSPGVTERALSLIEEVLNLQWMEQRLYEDSDMACAFWPCLTLGL</sequence>
<dbReference type="EMBL" id="JAANER010000004">
    <property type="protein sequence ID" value="KAG9190585.1"/>
    <property type="molecule type" value="Genomic_DNA"/>
</dbReference>
<proteinExistence type="predicted"/>
<name>A0AAD4FIH8_9PLEO</name>
<evidence type="ECO:0000256" key="1">
    <source>
        <dbReference type="SAM" id="MobiDB-lite"/>
    </source>
</evidence>
<evidence type="ECO:0000313" key="2">
    <source>
        <dbReference type="EMBL" id="KAG9190585.1"/>
    </source>
</evidence>
<organism evidence="2 3">
    <name type="scientific">Alternaria panax</name>
    <dbReference type="NCBI Taxonomy" id="48097"/>
    <lineage>
        <taxon>Eukaryota</taxon>
        <taxon>Fungi</taxon>
        <taxon>Dikarya</taxon>
        <taxon>Ascomycota</taxon>
        <taxon>Pezizomycotina</taxon>
        <taxon>Dothideomycetes</taxon>
        <taxon>Pleosporomycetidae</taxon>
        <taxon>Pleosporales</taxon>
        <taxon>Pleosporineae</taxon>
        <taxon>Pleosporaceae</taxon>
        <taxon>Alternaria</taxon>
        <taxon>Alternaria sect. Panax</taxon>
    </lineage>
</organism>
<protein>
    <submittedName>
        <fullName evidence="2">Uncharacterized protein</fullName>
    </submittedName>
</protein>
<gene>
    <name evidence="2" type="ORF">G6011_08673</name>
</gene>